<evidence type="ECO:0000313" key="3">
    <source>
        <dbReference type="Proteomes" id="UP000247099"/>
    </source>
</evidence>
<accession>A0A317ZF55</accession>
<gene>
    <name evidence="2" type="ORF">DDZ13_08480</name>
</gene>
<protein>
    <recommendedName>
        <fullName evidence="4">Outer membrane lipoprotein-sorting protein</fullName>
    </recommendedName>
</protein>
<dbReference type="Proteomes" id="UP000247099">
    <property type="component" value="Unassembled WGS sequence"/>
</dbReference>
<dbReference type="RefSeq" id="WP_110131013.1">
    <property type="nucleotide sequence ID" value="NZ_QHJQ01000005.1"/>
</dbReference>
<reference evidence="2 3" key="1">
    <citation type="submission" date="2018-05" db="EMBL/GenBank/DDBJ databases">
        <title>Coraliomargarita sinensis sp. nov., isolated from a marine solar saltern.</title>
        <authorList>
            <person name="Zhou L.Y."/>
        </authorList>
    </citation>
    <scope>NUCLEOTIDE SEQUENCE [LARGE SCALE GENOMIC DNA]</scope>
    <source>
        <strain evidence="2 3">WN38</strain>
    </source>
</reference>
<dbReference type="OrthoDB" id="9811314at2"/>
<dbReference type="AlphaFoldDB" id="A0A317ZF55"/>
<feature type="signal peptide" evidence="1">
    <location>
        <begin position="1"/>
        <end position="22"/>
    </location>
</feature>
<keyword evidence="1" id="KW-0732">Signal</keyword>
<name>A0A317ZF55_9BACT</name>
<evidence type="ECO:0000313" key="2">
    <source>
        <dbReference type="EMBL" id="PXA04066.1"/>
    </source>
</evidence>
<comment type="caution">
    <text evidence="2">The sequence shown here is derived from an EMBL/GenBank/DDBJ whole genome shotgun (WGS) entry which is preliminary data.</text>
</comment>
<keyword evidence="3" id="KW-1185">Reference proteome</keyword>
<dbReference type="InParanoid" id="A0A317ZF55"/>
<dbReference type="Gene3D" id="2.50.20.10">
    <property type="entry name" value="Lipoprotein localisation LolA/LolB/LppX"/>
    <property type="match status" value="1"/>
</dbReference>
<sequence length="254" mass="29037">MTQYLRISFLLFVLLFSLCVSAEVEEDSSLPGNRELYEAYLEACGGRANIAKIQSLLLSGEIETSDGTKSSIKMFKRRPNRMRLLLERGNYKIETIFDGEQGAHCITIPGREPRWVPIKGDERQTLITDSRLDAPFYYIGRNPENFAVKGIQEIDGREAYELLIYDSDYQFKRMWLDAEHYQEVMFMNQVKAGSGVVTETTKVSDFTSVNGVLIPQKLQSYQGDKLIQTLTFDSIQCNAGIFESYFEVPDDIKE</sequence>
<proteinExistence type="predicted"/>
<evidence type="ECO:0000256" key="1">
    <source>
        <dbReference type="SAM" id="SignalP"/>
    </source>
</evidence>
<dbReference type="EMBL" id="QHJQ01000005">
    <property type="protein sequence ID" value="PXA04066.1"/>
    <property type="molecule type" value="Genomic_DNA"/>
</dbReference>
<evidence type="ECO:0008006" key="4">
    <source>
        <dbReference type="Google" id="ProtNLM"/>
    </source>
</evidence>
<organism evidence="2 3">
    <name type="scientific">Coraliomargarita sinensis</name>
    <dbReference type="NCBI Taxonomy" id="2174842"/>
    <lineage>
        <taxon>Bacteria</taxon>
        <taxon>Pseudomonadati</taxon>
        <taxon>Verrucomicrobiota</taxon>
        <taxon>Opitutia</taxon>
        <taxon>Puniceicoccales</taxon>
        <taxon>Coraliomargaritaceae</taxon>
        <taxon>Coraliomargarita</taxon>
    </lineage>
</organism>
<feature type="chain" id="PRO_5016366553" description="Outer membrane lipoprotein-sorting protein" evidence="1">
    <location>
        <begin position="23"/>
        <end position="254"/>
    </location>
</feature>